<dbReference type="PANTHER" id="PTHR42923">
    <property type="entry name" value="PROTOPORPHYRINOGEN OXIDASE"/>
    <property type="match status" value="1"/>
</dbReference>
<dbReference type="RefSeq" id="XP_015406871.1">
    <property type="nucleotide sequence ID" value="XM_015550675.1"/>
</dbReference>
<evidence type="ECO:0000259" key="2">
    <source>
        <dbReference type="Pfam" id="PF01593"/>
    </source>
</evidence>
<keyword evidence="1" id="KW-0812">Transmembrane</keyword>
<evidence type="ECO:0000256" key="1">
    <source>
        <dbReference type="SAM" id="Phobius"/>
    </source>
</evidence>
<name>A0A0L1J3G9_ASPN3</name>
<dbReference type="Pfam" id="PF01593">
    <property type="entry name" value="Amino_oxidase"/>
    <property type="match status" value="1"/>
</dbReference>
<dbReference type="OrthoDB" id="5977668at2759"/>
<dbReference type="Gene3D" id="1.10.405.20">
    <property type="match status" value="1"/>
</dbReference>
<dbReference type="Proteomes" id="UP000037505">
    <property type="component" value="Unassembled WGS sequence"/>
</dbReference>
<feature type="transmembrane region" description="Helical" evidence="1">
    <location>
        <begin position="485"/>
        <end position="504"/>
    </location>
</feature>
<evidence type="ECO:0000313" key="3">
    <source>
        <dbReference type="EMBL" id="KNG85948.1"/>
    </source>
</evidence>
<dbReference type="SUPFAM" id="SSF51905">
    <property type="entry name" value="FAD/NAD(P)-binding domain"/>
    <property type="match status" value="1"/>
</dbReference>
<dbReference type="STRING" id="1509407.A0A0L1J3G9"/>
<dbReference type="PANTHER" id="PTHR42923:SF17">
    <property type="entry name" value="AMINE OXIDASE DOMAIN-CONTAINING PROTEIN"/>
    <property type="match status" value="1"/>
</dbReference>
<dbReference type="InterPro" id="IPR002937">
    <property type="entry name" value="Amino_oxidase"/>
</dbReference>
<keyword evidence="1" id="KW-0472">Membrane</keyword>
<evidence type="ECO:0000313" key="4">
    <source>
        <dbReference type="Proteomes" id="UP000037505"/>
    </source>
</evidence>
<dbReference type="GeneID" id="26807222"/>
<feature type="domain" description="Amine oxidase" evidence="2">
    <location>
        <begin position="23"/>
        <end position="311"/>
    </location>
</feature>
<keyword evidence="4" id="KW-1185">Reference proteome</keyword>
<dbReference type="GO" id="GO:0016491">
    <property type="term" value="F:oxidoreductase activity"/>
    <property type="evidence" value="ECO:0007669"/>
    <property type="project" value="InterPro"/>
</dbReference>
<organism evidence="3 4">
    <name type="scientific">Aspergillus nomiae NRRL (strain ATCC 15546 / NRRL 13137 / CBS 260.88 / M93)</name>
    <dbReference type="NCBI Taxonomy" id="1509407"/>
    <lineage>
        <taxon>Eukaryota</taxon>
        <taxon>Fungi</taxon>
        <taxon>Dikarya</taxon>
        <taxon>Ascomycota</taxon>
        <taxon>Pezizomycotina</taxon>
        <taxon>Eurotiomycetes</taxon>
        <taxon>Eurotiomycetidae</taxon>
        <taxon>Eurotiales</taxon>
        <taxon>Aspergillaceae</taxon>
        <taxon>Aspergillus</taxon>
        <taxon>Aspergillus subgen. Circumdati</taxon>
    </lineage>
</organism>
<dbReference type="AlphaFoldDB" id="A0A0L1J3G9"/>
<dbReference type="EMBL" id="JNOM01000135">
    <property type="protein sequence ID" value="KNG85948.1"/>
    <property type="molecule type" value="Genomic_DNA"/>
</dbReference>
<sequence>MPLPHSKRVAIVGGGCTGTTCFWALQQSTHDVHLFEASASLGGRIKSLPLEQYRKAVDVNTQSPAFNAEASPNLVSLLRFLGIGTSTVPFAFGVSDGVDTYDWCGGVLNTLLLHPWMLCSLGTLRLLLDIIWFNYLAMDILIDKRSSRDKTNVLQSLSTLEFLSNEGYSKSLCDQYLAPLLSTLWGINIGRLLPQLPVKTLIRSLCDHQLFGIRRTTPDFRRIDGGTNHVVQTMAKGFSSENVHLNTRVREITRVDKRQYILFTADGRESHFDHIIFAVDNDEILKILGSNIDTDETEIIEGLKTTNNIAVLHSDPFLAPNIHGAWPTSNYSLDPSDHTQQEPPAWTPRKSSLTYNVNSLQNIPTRLFDRLYITLNPFTPPHPRFAHSIWEYTDPELSTATLQAQSRLPLIQNKRGLSYGFRWTGRGFLEDAVTSGLEIAIEHLGAQVPFGVHYHPDPMCSSTSPVTELGLKDHLVRTVLCLARFYALIFQMSWILLGALGFPVSRVEIMFEWMLGGNRMLKS</sequence>
<proteinExistence type="predicted"/>
<protein>
    <recommendedName>
        <fullName evidence="2">Amine oxidase domain-containing protein</fullName>
    </recommendedName>
</protein>
<dbReference type="InterPro" id="IPR036188">
    <property type="entry name" value="FAD/NAD-bd_sf"/>
</dbReference>
<dbReference type="Gene3D" id="3.30.70.1990">
    <property type="match status" value="1"/>
</dbReference>
<gene>
    <name evidence="3" type="ORF">ANOM_005418</name>
</gene>
<dbReference type="InterPro" id="IPR050464">
    <property type="entry name" value="Zeta_carotene_desat/Oxidored"/>
</dbReference>
<dbReference type="Gene3D" id="3.50.50.60">
    <property type="entry name" value="FAD/NAD(P)-binding domain"/>
    <property type="match status" value="2"/>
</dbReference>
<reference evidence="3 4" key="1">
    <citation type="submission" date="2014-06" db="EMBL/GenBank/DDBJ databases">
        <title>The Genome of the Aflatoxigenic Filamentous Fungus Aspergillus nomius.</title>
        <authorList>
            <person name="Moore M.G."/>
            <person name="Shannon B.M."/>
            <person name="Brian M.M."/>
        </authorList>
    </citation>
    <scope>NUCLEOTIDE SEQUENCE [LARGE SCALE GENOMIC DNA]</scope>
    <source>
        <strain evidence="3 4">NRRL 13137</strain>
    </source>
</reference>
<comment type="caution">
    <text evidence="3">The sequence shown here is derived from an EMBL/GenBank/DDBJ whole genome shotgun (WGS) entry which is preliminary data.</text>
</comment>
<keyword evidence="1" id="KW-1133">Transmembrane helix</keyword>
<accession>A0A0L1J3G9</accession>